<feature type="domain" description="DUF6966" evidence="1">
    <location>
        <begin position="22"/>
        <end position="70"/>
    </location>
</feature>
<gene>
    <name evidence="2" type="ORF">PAQ31011_05095</name>
</gene>
<evidence type="ECO:0000313" key="3">
    <source>
        <dbReference type="Proteomes" id="UP000366819"/>
    </source>
</evidence>
<organism evidence="2 3">
    <name type="scientific">Pandoraea aquatica</name>
    <dbReference type="NCBI Taxonomy" id="2508290"/>
    <lineage>
        <taxon>Bacteria</taxon>
        <taxon>Pseudomonadati</taxon>
        <taxon>Pseudomonadota</taxon>
        <taxon>Betaproteobacteria</taxon>
        <taxon>Burkholderiales</taxon>
        <taxon>Burkholderiaceae</taxon>
        <taxon>Pandoraea</taxon>
    </lineage>
</organism>
<reference evidence="2 3" key="1">
    <citation type="submission" date="2019-08" db="EMBL/GenBank/DDBJ databases">
        <authorList>
            <person name="Peeters C."/>
        </authorList>
    </citation>
    <scope>NUCLEOTIDE SEQUENCE [LARGE SCALE GENOMIC DNA]</scope>
    <source>
        <strain evidence="2 3">LMG 31011</strain>
    </source>
</reference>
<dbReference type="Proteomes" id="UP000366819">
    <property type="component" value="Unassembled WGS sequence"/>
</dbReference>
<keyword evidence="3" id="KW-1185">Reference proteome</keyword>
<name>A0A5E4Z6B9_9BURK</name>
<protein>
    <recommendedName>
        <fullName evidence="1">DUF6966 domain-containing protein</fullName>
    </recommendedName>
</protein>
<accession>A0A5E4Z6B9</accession>
<dbReference type="OrthoDB" id="1449298at2"/>
<evidence type="ECO:0000313" key="2">
    <source>
        <dbReference type="EMBL" id="VVE56288.1"/>
    </source>
</evidence>
<dbReference type="InterPro" id="IPR054239">
    <property type="entry name" value="DUF6966"/>
</dbReference>
<dbReference type="Pfam" id="PF22294">
    <property type="entry name" value="DUF6966"/>
    <property type="match status" value="1"/>
</dbReference>
<dbReference type="EMBL" id="CABPSN010000011">
    <property type="protein sequence ID" value="VVE56288.1"/>
    <property type="molecule type" value="Genomic_DNA"/>
</dbReference>
<dbReference type="AlphaFoldDB" id="A0A5E4Z6B9"/>
<proteinExistence type="predicted"/>
<evidence type="ECO:0000259" key="1">
    <source>
        <dbReference type="Pfam" id="PF22294"/>
    </source>
</evidence>
<dbReference type="RefSeq" id="WP_150578360.1">
    <property type="nucleotide sequence ID" value="NZ_CABPSN010000011.1"/>
</dbReference>
<sequence>MTNVKEIQRILLRMSELLTFSGRDDWASSISHLADKADEGYSSVRPEIRQMYGGMGSLNDIVLYKDGNLLREENDEFDALRHRLHELTRG</sequence>